<comment type="similarity">
    <text evidence="1">Belongs to the LysR transcriptional regulatory family.</text>
</comment>
<dbReference type="InterPro" id="IPR058163">
    <property type="entry name" value="LysR-type_TF_proteobact-type"/>
</dbReference>
<evidence type="ECO:0000256" key="2">
    <source>
        <dbReference type="ARBA" id="ARBA00023015"/>
    </source>
</evidence>
<keyword evidence="4" id="KW-0804">Transcription</keyword>
<keyword evidence="3" id="KW-0238">DNA-binding</keyword>
<dbReference type="PANTHER" id="PTHR30537:SF1">
    <property type="entry name" value="HTH-TYPE TRANSCRIPTIONAL REGULATOR PGRR"/>
    <property type="match status" value="1"/>
</dbReference>
<dbReference type="Pfam" id="PF03466">
    <property type="entry name" value="LysR_substrate"/>
    <property type="match status" value="1"/>
</dbReference>
<organism evidence="6 7">
    <name type="scientific">Microvirgula aerodenitrificans</name>
    <dbReference type="NCBI Taxonomy" id="57480"/>
    <lineage>
        <taxon>Bacteria</taxon>
        <taxon>Pseudomonadati</taxon>
        <taxon>Pseudomonadota</taxon>
        <taxon>Betaproteobacteria</taxon>
        <taxon>Neisseriales</taxon>
        <taxon>Aquaspirillaceae</taxon>
        <taxon>Microvirgula</taxon>
    </lineage>
</organism>
<sequence>MTRSDNEVRAHGHQALPDLGELDAFACVARHRSFRKAAAERRVSASALSHALRGLEARMGVRLLNRTTRSVTPTEAGERLLARLAPALREIGEALDEVNLFRDTPSGTLRLNVPRAAARLLLAPLFARFHQACPQVRLEVVTDDGLVDIVAGGFDAGIRFGDSLAGDMVALPLTPASRLIVVAAPAYAALHGLPATPDELKDHACIGRRFPGGAVYDWEFVRHGRPLAVQVNGPLLLDDDVLILGAVLDGIGLAYMYEAMVADALADGRLLRVLDSYCLPPLDFFLYYPGRRQMPATLRAFIGLLRPAVAG</sequence>
<proteinExistence type="inferred from homology"/>
<dbReference type="KEGG" id="maer:DAI18_11060"/>
<dbReference type="RefSeq" id="WP_107889441.1">
    <property type="nucleotide sequence ID" value="NZ_CP028519.1"/>
</dbReference>
<dbReference type="InterPro" id="IPR000847">
    <property type="entry name" value="LysR_HTH_N"/>
</dbReference>
<feature type="domain" description="HTH lysR-type" evidence="5">
    <location>
        <begin position="17"/>
        <end position="74"/>
    </location>
</feature>
<accession>A0A2S0PAY3</accession>
<dbReference type="Pfam" id="PF00126">
    <property type="entry name" value="HTH_1"/>
    <property type="match status" value="1"/>
</dbReference>
<evidence type="ECO:0000259" key="5">
    <source>
        <dbReference type="PROSITE" id="PS50931"/>
    </source>
</evidence>
<dbReference type="GO" id="GO:0043565">
    <property type="term" value="F:sequence-specific DNA binding"/>
    <property type="evidence" value="ECO:0007669"/>
    <property type="project" value="TreeGrafter"/>
</dbReference>
<keyword evidence="7" id="KW-1185">Reference proteome</keyword>
<dbReference type="SUPFAM" id="SSF46785">
    <property type="entry name" value="Winged helix' DNA-binding domain"/>
    <property type="match status" value="1"/>
</dbReference>
<dbReference type="InterPro" id="IPR036388">
    <property type="entry name" value="WH-like_DNA-bd_sf"/>
</dbReference>
<dbReference type="EMBL" id="CP028519">
    <property type="protein sequence ID" value="AVY94521.1"/>
    <property type="molecule type" value="Genomic_DNA"/>
</dbReference>
<evidence type="ECO:0000256" key="4">
    <source>
        <dbReference type="ARBA" id="ARBA00023163"/>
    </source>
</evidence>
<dbReference type="Proteomes" id="UP000244173">
    <property type="component" value="Chromosome"/>
</dbReference>
<evidence type="ECO:0000313" key="7">
    <source>
        <dbReference type="Proteomes" id="UP000244173"/>
    </source>
</evidence>
<dbReference type="Gene3D" id="3.40.190.290">
    <property type="match status" value="1"/>
</dbReference>
<reference evidence="6 7" key="1">
    <citation type="submission" date="2018-04" db="EMBL/GenBank/DDBJ databases">
        <title>Denitrifier Microvirgula.</title>
        <authorList>
            <person name="Anderson E."/>
            <person name="Jang J."/>
            <person name="Ishii S."/>
        </authorList>
    </citation>
    <scope>NUCLEOTIDE SEQUENCE [LARGE SCALE GENOMIC DNA]</scope>
    <source>
        <strain evidence="6 7">BE2.4</strain>
    </source>
</reference>
<protein>
    <submittedName>
        <fullName evidence="6">LysR family transcriptional regulator</fullName>
    </submittedName>
</protein>
<dbReference type="Gene3D" id="1.10.10.10">
    <property type="entry name" value="Winged helix-like DNA-binding domain superfamily/Winged helix DNA-binding domain"/>
    <property type="match status" value="1"/>
</dbReference>
<dbReference type="InterPro" id="IPR005119">
    <property type="entry name" value="LysR_subst-bd"/>
</dbReference>
<dbReference type="FunFam" id="1.10.10.10:FF:000001">
    <property type="entry name" value="LysR family transcriptional regulator"/>
    <property type="match status" value="1"/>
</dbReference>
<evidence type="ECO:0000256" key="1">
    <source>
        <dbReference type="ARBA" id="ARBA00009437"/>
    </source>
</evidence>
<dbReference type="AlphaFoldDB" id="A0A2S0PAY3"/>
<dbReference type="OrthoDB" id="9178040at2"/>
<dbReference type="SUPFAM" id="SSF53850">
    <property type="entry name" value="Periplasmic binding protein-like II"/>
    <property type="match status" value="1"/>
</dbReference>
<dbReference type="InterPro" id="IPR036390">
    <property type="entry name" value="WH_DNA-bd_sf"/>
</dbReference>
<evidence type="ECO:0000256" key="3">
    <source>
        <dbReference type="ARBA" id="ARBA00023125"/>
    </source>
</evidence>
<gene>
    <name evidence="6" type="ORF">DAI18_11060</name>
</gene>
<dbReference type="GO" id="GO:0003700">
    <property type="term" value="F:DNA-binding transcription factor activity"/>
    <property type="evidence" value="ECO:0007669"/>
    <property type="project" value="InterPro"/>
</dbReference>
<keyword evidence="2" id="KW-0805">Transcription regulation</keyword>
<dbReference type="PROSITE" id="PS50931">
    <property type="entry name" value="HTH_LYSR"/>
    <property type="match status" value="1"/>
</dbReference>
<dbReference type="GO" id="GO:0006351">
    <property type="term" value="P:DNA-templated transcription"/>
    <property type="evidence" value="ECO:0007669"/>
    <property type="project" value="TreeGrafter"/>
</dbReference>
<name>A0A2S0PAY3_9NEIS</name>
<dbReference type="STRING" id="1122240.GCA_000620105_00243"/>
<dbReference type="PANTHER" id="PTHR30537">
    <property type="entry name" value="HTH-TYPE TRANSCRIPTIONAL REGULATOR"/>
    <property type="match status" value="1"/>
</dbReference>
<evidence type="ECO:0000313" key="6">
    <source>
        <dbReference type="EMBL" id="AVY94521.1"/>
    </source>
</evidence>